<dbReference type="RefSeq" id="WP_015105893.1">
    <property type="nucleotide sequence ID" value="NZ_CDMK01000001.1"/>
</dbReference>
<evidence type="ECO:0000256" key="3">
    <source>
        <dbReference type="ARBA" id="ARBA00022989"/>
    </source>
</evidence>
<feature type="transmembrane region" description="Helical" evidence="5">
    <location>
        <begin position="238"/>
        <end position="259"/>
    </location>
</feature>
<dbReference type="GO" id="GO:0005886">
    <property type="term" value="C:plasma membrane"/>
    <property type="evidence" value="ECO:0007669"/>
    <property type="project" value="UniProtKB-SubCell"/>
</dbReference>
<keyword evidence="5" id="KW-1003">Cell membrane</keyword>
<dbReference type="InterPro" id="IPR051598">
    <property type="entry name" value="TSUP/Inactive_protease-like"/>
</dbReference>
<accession>A0A0K2Y4U3</accession>
<feature type="transmembrane region" description="Helical" evidence="5">
    <location>
        <begin position="100"/>
        <end position="118"/>
    </location>
</feature>
<dbReference type="GeneID" id="76196499"/>
<feature type="transmembrane region" description="Helical" evidence="5">
    <location>
        <begin position="180"/>
        <end position="200"/>
    </location>
</feature>
<dbReference type="InterPro" id="IPR002781">
    <property type="entry name" value="TM_pro_TauE-like"/>
</dbReference>
<dbReference type="EMBL" id="CDMK01000001">
    <property type="protein sequence ID" value="CRI33843.1"/>
    <property type="molecule type" value="Genomic_DNA"/>
</dbReference>
<evidence type="ECO:0000256" key="1">
    <source>
        <dbReference type="ARBA" id="ARBA00004141"/>
    </source>
</evidence>
<feature type="transmembrane region" description="Helical" evidence="5">
    <location>
        <begin position="141"/>
        <end position="174"/>
    </location>
</feature>
<gene>
    <name evidence="6" type="ORF">HHE01_15290</name>
</gene>
<dbReference type="Pfam" id="PF01925">
    <property type="entry name" value="TauE"/>
    <property type="match status" value="1"/>
</dbReference>
<feature type="transmembrane region" description="Helical" evidence="5">
    <location>
        <begin position="44"/>
        <end position="62"/>
    </location>
</feature>
<dbReference type="PANTHER" id="PTHR43701">
    <property type="entry name" value="MEMBRANE TRANSPORTER PROTEIN MJ0441-RELATED"/>
    <property type="match status" value="1"/>
</dbReference>
<feature type="transmembrane region" description="Helical" evidence="5">
    <location>
        <begin position="74"/>
        <end position="94"/>
    </location>
</feature>
<evidence type="ECO:0000256" key="4">
    <source>
        <dbReference type="ARBA" id="ARBA00023136"/>
    </source>
</evidence>
<comment type="subcellular location">
    <subcellularLocation>
        <location evidence="5">Cell membrane</location>
        <topology evidence="5">Multi-pass membrane protein</topology>
    </subcellularLocation>
    <subcellularLocation>
        <location evidence="1">Membrane</location>
        <topology evidence="1">Multi-pass membrane protein</topology>
    </subcellularLocation>
</comment>
<evidence type="ECO:0000313" key="6">
    <source>
        <dbReference type="EMBL" id="CRI33843.1"/>
    </source>
</evidence>
<evidence type="ECO:0000313" key="7">
    <source>
        <dbReference type="Proteomes" id="UP000046090"/>
    </source>
</evidence>
<reference evidence="7" key="1">
    <citation type="submission" date="2014-12" db="EMBL/GenBank/DDBJ databases">
        <authorList>
            <person name="Smet A."/>
        </authorList>
    </citation>
    <scope>NUCLEOTIDE SEQUENCE [LARGE SCALE GENOMIC DNA]</scope>
</reference>
<keyword evidence="7" id="KW-1185">Reference proteome</keyword>
<sequence length="261" mass="27528">MDIVLHALFLLLGGVTGVMAGFFGIGGGMVIVPAMLVAGYGYDSAVGISILQMACSSVVGSVANFKKGLLDLSVGFWVGLGGLIGAGFSGVILTHIPHKILLGLFILMTFYSLLRFFLKSKKSKEANKQTKAFVMNLKSKCILVAIGALTGIFAISLGIGGGVLMVSLLSYYLGLSPKQSVPLSLFFVVFSSISGVASLYQSHILEWQHLQWGLLVGAGSVLGVLVGVKLVTKVSAQLHHYLLISAYALALAVSIYKWILT</sequence>
<dbReference type="AlphaFoldDB" id="A0A0K2Y4U3"/>
<protein>
    <recommendedName>
        <fullName evidence="5">Probable membrane transporter protein</fullName>
    </recommendedName>
</protein>
<dbReference type="PANTHER" id="PTHR43701:SF2">
    <property type="entry name" value="MEMBRANE TRANSPORTER PROTEIN YJNA-RELATED"/>
    <property type="match status" value="1"/>
</dbReference>
<feature type="transmembrane region" description="Helical" evidence="5">
    <location>
        <begin position="212"/>
        <end position="232"/>
    </location>
</feature>
<organism evidence="6 7">
    <name type="scientific">Helicobacter heilmannii</name>
    <dbReference type="NCBI Taxonomy" id="35817"/>
    <lineage>
        <taxon>Bacteria</taxon>
        <taxon>Pseudomonadati</taxon>
        <taxon>Campylobacterota</taxon>
        <taxon>Epsilonproteobacteria</taxon>
        <taxon>Campylobacterales</taxon>
        <taxon>Helicobacteraceae</taxon>
        <taxon>Helicobacter</taxon>
    </lineage>
</organism>
<comment type="similarity">
    <text evidence="5">Belongs to the 4-toluene sulfonate uptake permease (TSUP) (TC 2.A.102) family.</text>
</comment>
<evidence type="ECO:0000256" key="5">
    <source>
        <dbReference type="RuleBase" id="RU363041"/>
    </source>
</evidence>
<proteinExistence type="inferred from homology"/>
<keyword evidence="3 5" id="KW-1133">Transmembrane helix</keyword>
<keyword evidence="2 5" id="KW-0812">Transmembrane</keyword>
<name>A0A0K2Y4U3_HELHE</name>
<keyword evidence="4 5" id="KW-0472">Membrane</keyword>
<evidence type="ECO:0000256" key="2">
    <source>
        <dbReference type="ARBA" id="ARBA00022692"/>
    </source>
</evidence>
<dbReference type="Proteomes" id="UP000046090">
    <property type="component" value="Unassembled WGS sequence"/>
</dbReference>